<gene>
    <name evidence="1" type="ORF">AB6A40_001112</name>
</gene>
<organism evidence="1 2">
    <name type="scientific">Gnathostoma spinigerum</name>
    <dbReference type="NCBI Taxonomy" id="75299"/>
    <lineage>
        <taxon>Eukaryota</taxon>
        <taxon>Metazoa</taxon>
        <taxon>Ecdysozoa</taxon>
        <taxon>Nematoda</taxon>
        <taxon>Chromadorea</taxon>
        <taxon>Rhabditida</taxon>
        <taxon>Spirurina</taxon>
        <taxon>Gnathostomatomorpha</taxon>
        <taxon>Gnathostomatoidea</taxon>
        <taxon>Gnathostomatidae</taxon>
        <taxon>Gnathostoma</taxon>
    </lineage>
</organism>
<name>A0ABD6E3L3_9BILA</name>
<dbReference type="EMBL" id="JBGFUD010000375">
    <property type="protein sequence ID" value="MFH4974403.1"/>
    <property type="molecule type" value="Genomic_DNA"/>
</dbReference>
<evidence type="ECO:0000313" key="2">
    <source>
        <dbReference type="Proteomes" id="UP001608902"/>
    </source>
</evidence>
<reference evidence="1 2" key="1">
    <citation type="submission" date="2024-08" db="EMBL/GenBank/DDBJ databases">
        <title>Gnathostoma spinigerum genome.</title>
        <authorList>
            <person name="Gonzalez-Bertolin B."/>
            <person name="Monzon S."/>
            <person name="Zaballos A."/>
            <person name="Jimenez P."/>
            <person name="Dekumyoy P."/>
            <person name="Varona S."/>
            <person name="Cuesta I."/>
            <person name="Sumanam S."/>
            <person name="Adisakwattana P."/>
            <person name="Gasser R.B."/>
            <person name="Hernandez-Gonzalez A."/>
            <person name="Young N.D."/>
            <person name="Perteguer M.J."/>
        </authorList>
    </citation>
    <scope>NUCLEOTIDE SEQUENCE [LARGE SCALE GENOMIC DNA]</scope>
    <source>
        <strain evidence="1">AL3</strain>
        <tissue evidence="1">Liver</tissue>
    </source>
</reference>
<accession>A0ABD6E3L3</accession>
<protein>
    <submittedName>
        <fullName evidence="1">Uncharacterized protein</fullName>
    </submittedName>
</protein>
<keyword evidence="2" id="KW-1185">Reference proteome</keyword>
<proteinExistence type="predicted"/>
<sequence>MSKVPKEGRNLTPAASYIRTRILVRNLDWNRGRRVTGGFDIRHSASAISKTWRSSPTLHISYSFSETGLVQQTMHPHITVPVFVRCTSLFYYQAASTPCLLWASE</sequence>
<evidence type="ECO:0000313" key="1">
    <source>
        <dbReference type="EMBL" id="MFH4974403.1"/>
    </source>
</evidence>
<comment type="caution">
    <text evidence="1">The sequence shown here is derived from an EMBL/GenBank/DDBJ whole genome shotgun (WGS) entry which is preliminary data.</text>
</comment>
<dbReference type="Proteomes" id="UP001608902">
    <property type="component" value="Unassembled WGS sequence"/>
</dbReference>
<dbReference type="AlphaFoldDB" id="A0ABD6E3L3"/>